<accession>A0A482XQD7</accession>
<feature type="repeat" description="TPR" evidence="3">
    <location>
        <begin position="90"/>
        <end position="123"/>
    </location>
</feature>
<feature type="compositionally biased region" description="Basic and acidic residues" evidence="4">
    <location>
        <begin position="315"/>
        <end position="329"/>
    </location>
</feature>
<dbReference type="InterPro" id="IPR011990">
    <property type="entry name" value="TPR-like_helical_dom_sf"/>
</dbReference>
<evidence type="ECO:0000256" key="3">
    <source>
        <dbReference type="PROSITE-ProRule" id="PRU00339"/>
    </source>
</evidence>
<dbReference type="InterPro" id="IPR033053">
    <property type="entry name" value="Hir3/CABIN1"/>
</dbReference>
<dbReference type="InParanoid" id="A0A482XQD7"/>
<feature type="region of interest" description="Disordered" evidence="4">
    <location>
        <begin position="315"/>
        <end position="384"/>
    </location>
</feature>
<dbReference type="PROSITE" id="PS50005">
    <property type="entry name" value="TPR"/>
    <property type="match status" value="1"/>
</dbReference>
<feature type="compositionally biased region" description="Acidic residues" evidence="4">
    <location>
        <begin position="13"/>
        <end position="23"/>
    </location>
</feature>
<dbReference type="SUPFAM" id="SSF48452">
    <property type="entry name" value="TPR-like"/>
    <property type="match status" value="1"/>
</dbReference>
<evidence type="ECO:0000313" key="6">
    <source>
        <dbReference type="Proteomes" id="UP000291343"/>
    </source>
</evidence>
<dbReference type="PANTHER" id="PTHR15502">
    <property type="entry name" value="CALCINEURIN-BINDING PROTEIN CABIN 1-RELATED"/>
    <property type="match status" value="1"/>
</dbReference>
<organism evidence="5 6">
    <name type="scientific">Laodelphax striatellus</name>
    <name type="common">Small brown planthopper</name>
    <name type="synonym">Delphax striatella</name>
    <dbReference type="NCBI Taxonomy" id="195883"/>
    <lineage>
        <taxon>Eukaryota</taxon>
        <taxon>Metazoa</taxon>
        <taxon>Ecdysozoa</taxon>
        <taxon>Arthropoda</taxon>
        <taxon>Hexapoda</taxon>
        <taxon>Insecta</taxon>
        <taxon>Pterygota</taxon>
        <taxon>Neoptera</taxon>
        <taxon>Paraneoptera</taxon>
        <taxon>Hemiptera</taxon>
        <taxon>Auchenorrhyncha</taxon>
        <taxon>Fulgoroidea</taxon>
        <taxon>Delphacidae</taxon>
        <taxon>Criomorphinae</taxon>
        <taxon>Laodelphax</taxon>
    </lineage>
</organism>
<evidence type="ECO:0000256" key="4">
    <source>
        <dbReference type="SAM" id="MobiDB-lite"/>
    </source>
</evidence>
<dbReference type="EMBL" id="QKKF02003033">
    <property type="protein sequence ID" value="RZF47864.1"/>
    <property type="molecule type" value="Genomic_DNA"/>
</dbReference>
<keyword evidence="6" id="KW-1185">Reference proteome</keyword>
<protein>
    <submittedName>
        <fullName evidence="5">Uncharacterized protein</fullName>
    </submittedName>
</protein>
<dbReference type="GO" id="GO:0031491">
    <property type="term" value="F:nucleosome binding"/>
    <property type="evidence" value="ECO:0007669"/>
    <property type="project" value="TreeGrafter"/>
</dbReference>
<comment type="subcellular location">
    <subcellularLocation>
        <location evidence="1">Nucleus</location>
    </subcellularLocation>
</comment>
<dbReference type="Proteomes" id="UP000291343">
    <property type="component" value="Unassembled WGS sequence"/>
</dbReference>
<feature type="compositionally biased region" description="Low complexity" evidence="4">
    <location>
        <begin position="365"/>
        <end position="377"/>
    </location>
</feature>
<dbReference type="GO" id="GO:0006325">
    <property type="term" value="P:chromatin organization"/>
    <property type="evidence" value="ECO:0007669"/>
    <property type="project" value="InterPro"/>
</dbReference>
<dbReference type="AlphaFoldDB" id="A0A482XQD7"/>
<dbReference type="STRING" id="195883.A0A482XQD7"/>
<evidence type="ECO:0000256" key="2">
    <source>
        <dbReference type="ARBA" id="ARBA00023242"/>
    </source>
</evidence>
<dbReference type="OrthoDB" id="6622228at2759"/>
<reference evidence="5 6" key="1">
    <citation type="journal article" date="2017" name="Gigascience">
        <title>Genome sequence of the small brown planthopper, Laodelphax striatellus.</title>
        <authorList>
            <person name="Zhu J."/>
            <person name="Jiang F."/>
            <person name="Wang X."/>
            <person name="Yang P."/>
            <person name="Bao Y."/>
            <person name="Zhao W."/>
            <person name="Wang W."/>
            <person name="Lu H."/>
            <person name="Wang Q."/>
            <person name="Cui N."/>
            <person name="Li J."/>
            <person name="Chen X."/>
            <person name="Luo L."/>
            <person name="Yu J."/>
            <person name="Kang L."/>
            <person name="Cui F."/>
        </authorList>
    </citation>
    <scope>NUCLEOTIDE SEQUENCE [LARGE SCALE GENOMIC DNA]</scope>
    <source>
        <strain evidence="5">Lst14</strain>
    </source>
</reference>
<gene>
    <name evidence="5" type="ORF">LSTR_LSTR015980</name>
</gene>
<sequence length="623" mass="70530">MALARFKALNVDSSEDSEGDEENPAITREALEEKAAAQYRDILVLQRNKKWKEAEAEFKELLNSDVLNRVSGTVNYVSGRIQPSLIHLKYCLLVNLGHVLIETGQIKEALDSYLQAIELDDRDLNLWYRIGQTAIKIPNLNLAAYALQEALQCNENHWPSLDTLITVLYASGNYMSCLYHIAEGLKLDADFFKGIAFCQKIFKEHPSYERDFPLYYPECKLDDTVLTRDIRSEVDETSLDKLIEEADQLRSKHVAQTRCKQNDEYKLETFRPEAPLPKKCWVAVGRTLLQIYARLKEEYPKASFLRLIDLGEEAKDEKEEDKEEKKTDYDWYDADDDDNSDDEVAKLTEGGVTGNNEPGGVDGSAAAAEEGVNGAVRASKRRRSSPSLLDQWMYSSKRRSARVRSTACGRRGDEPSLARSLRQLLPEYLWPSREAAQWALASGGGGGDESMDTMDLYRLFETKDNVSEQMPASNVLSYNERTKLIKEEKYFNTDKEVEDVNHFIKENNLVNILTLITSYVKTMAQKWDLHWSPALIAIYIKVYKLVRQHYPEACQSEPLDAASAAAVLLYGELLLDRWLANGKQRATPSPLSGSLFGGDFSSLSFGNLAYVCANECQDDAEFV</sequence>
<feature type="compositionally biased region" description="Acidic residues" evidence="4">
    <location>
        <begin position="330"/>
        <end position="342"/>
    </location>
</feature>
<proteinExistence type="predicted"/>
<dbReference type="InterPro" id="IPR019734">
    <property type="entry name" value="TPR_rpt"/>
</dbReference>
<feature type="non-terminal residue" evidence="5">
    <location>
        <position position="623"/>
    </location>
</feature>
<keyword evidence="2" id="KW-0539">Nucleus</keyword>
<feature type="region of interest" description="Disordered" evidence="4">
    <location>
        <begin position="1"/>
        <end position="24"/>
    </location>
</feature>
<comment type="caution">
    <text evidence="5">The sequence shown here is derived from an EMBL/GenBank/DDBJ whole genome shotgun (WGS) entry which is preliminary data.</text>
</comment>
<dbReference type="PANTHER" id="PTHR15502:SF7">
    <property type="entry name" value="CALCINEURIN-BINDING PROTEIN CABIN-1"/>
    <property type="match status" value="1"/>
</dbReference>
<dbReference type="Pfam" id="PF13414">
    <property type="entry name" value="TPR_11"/>
    <property type="match status" value="1"/>
</dbReference>
<name>A0A482XQD7_LAOST</name>
<evidence type="ECO:0000256" key="1">
    <source>
        <dbReference type="ARBA" id="ARBA00004123"/>
    </source>
</evidence>
<keyword evidence="3" id="KW-0802">TPR repeat</keyword>
<dbReference type="Gene3D" id="1.25.40.10">
    <property type="entry name" value="Tetratricopeptide repeat domain"/>
    <property type="match status" value="1"/>
</dbReference>
<dbReference type="SMR" id="A0A482XQD7"/>
<dbReference type="GO" id="GO:0005634">
    <property type="term" value="C:nucleus"/>
    <property type="evidence" value="ECO:0007669"/>
    <property type="project" value="UniProtKB-SubCell"/>
</dbReference>
<evidence type="ECO:0000313" key="5">
    <source>
        <dbReference type="EMBL" id="RZF47864.1"/>
    </source>
</evidence>
<dbReference type="SMART" id="SM00028">
    <property type="entry name" value="TPR"/>
    <property type="match status" value="4"/>
</dbReference>